<dbReference type="EMBL" id="MSFO01000006">
    <property type="protein sequence ID" value="PLB47289.1"/>
    <property type="molecule type" value="Genomic_DNA"/>
</dbReference>
<comment type="caution">
    <text evidence="2">The sequence shown here is derived from an EMBL/GenBank/DDBJ whole genome shotgun (WGS) entry which is preliminary data.</text>
</comment>
<evidence type="ECO:0000313" key="2">
    <source>
        <dbReference type="EMBL" id="PLB47289.1"/>
    </source>
</evidence>
<name>A0A2I2G336_9EURO</name>
<dbReference type="RefSeq" id="XP_024702591.1">
    <property type="nucleotide sequence ID" value="XM_024846957.1"/>
</dbReference>
<dbReference type="GeneID" id="36554656"/>
<dbReference type="OrthoDB" id="5286775at2759"/>
<sequence length="343" mass="39279">MADEDYPRLNSITHVKFESPHKNSIGHVGWDKSKFKRKSITHEDDEPAFVPDSDDEDNDSDDSIHISQNEKSEVVFDFSTEKARRWTDAINLPDNMFNGAEHDLYVRLSMRGFEPVLPSHWKFDFPTLPVSLFPDPTLGFEPMLQIFASEFYAIKSLGTLFSLGGRVRDCKILRKKPEPLIRHAIKGYIKWAMRDARVCISKDAIPLHAIYAQREGIMETLKRLDRRLRQLVGRYQNALDANSSSRWLSHRNYPILIGFIVSGPTVVILTRNSDPTASESSDSTFMCQFDLGERGQDVWNSLAIAITVMHIRRTMMQLAEDEVAGYRKLMEGEKLDTGPDIDR</sequence>
<feature type="region of interest" description="Disordered" evidence="1">
    <location>
        <begin position="41"/>
        <end position="66"/>
    </location>
</feature>
<feature type="compositionally biased region" description="Acidic residues" evidence="1">
    <location>
        <begin position="43"/>
        <end position="61"/>
    </location>
</feature>
<protein>
    <submittedName>
        <fullName evidence="2">Uncharacterized protein</fullName>
    </submittedName>
</protein>
<gene>
    <name evidence="2" type="ORF">P170DRAFT_413116</name>
</gene>
<dbReference type="Proteomes" id="UP000234275">
    <property type="component" value="Unassembled WGS sequence"/>
</dbReference>
<evidence type="ECO:0000313" key="3">
    <source>
        <dbReference type="Proteomes" id="UP000234275"/>
    </source>
</evidence>
<dbReference type="VEuPathDB" id="FungiDB:P170DRAFT_413116"/>
<organism evidence="2 3">
    <name type="scientific">Aspergillus steynii IBT 23096</name>
    <dbReference type="NCBI Taxonomy" id="1392250"/>
    <lineage>
        <taxon>Eukaryota</taxon>
        <taxon>Fungi</taxon>
        <taxon>Dikarya</taxon>
        <taxon>Ascomycota</taxon>
        <taxon>Pezizomycotina</taxon>
        <taxon>Eurotiomycetes</taxon>
        <taxon>Eurotiomycetidae</taxon>
        <taxon>Eurotiales</taxon>
        <taxon>Aspergillaceae</taxon>
        <taxon>Aspergillus</taxon>
        <taxon>Aspergillus subgen. Circumdati</taxon>
    </lineage>
</organism>
<accession>A0A2I2G336</accession>
<evidence type="ECO:0000256" key="1">
    <source>
        <dbReference type="SAM" id="MobiDB-lite"/>
    </source>
</evidence>
<reference evidence="2 3" key="1">
    <citation type="submission" date="2016-12" db="EMBL/GenBank/DDBJ databases">
        <title>The genomes of Aspergillus section Nigri reveals drivers in fungal speciation.</title>
        <authorList>
            <consortium name="DOE Joint Genome Institute"/>
            <person name="Vesth T.C."/>
            <person name="Nybo J."/>
            <person name="Theobald S."/>
            <person name="Brandl J."/>
            <person name="Frisvad J.C."/>
            <person name="Nielsen K.F."/>
            <person name="Lyhne E.K."/>
            <person name="Kogle M.E."/>
            <person name="Kuo A."/>
            <person name="Riley R."/>
            <person name="Clum A."/>
            <person name="Nolan M."/>
            <person name="Lipzen A."/>
            <person name="Salamov A."/>
            <person name="Henrissat B."/>
            <person name="Wiebenga A."/>
            <person name="De Vries R.P."/>
            <person name="Grigoriev I.V."/>
            <person name="Mortensen U.H."/>
            <person name="Andersen M.R."/>
            <person name="Baker S.E."/>
        </authorList>
    </citation>
    <scope>NUCLEOTIDE SEQUENCE [LARGE SCALE GENOMIC DNA]</scope>
    <source>
        <strain evidence="2 3">IBT 23096</strain>
    </source>
</reference>
<keyword evidence="3" id="KW-1185">Reference proteome</keyword>
<proteinExistence type="predicted"/>
<dbReference type="AlphaFoldDB" id="A0A2I2G336"/>
<dbReference type="STRING" id="1392250.A0A2I2G336"/>